<comment type="caution">
    <text evidence="1">The sequence shown here is derived from an EMBL/GenBank/DDBJ whole genome shotgun (WGS) entry which is preliminary data.</text>
</comment>
<name>A0ACB9HDN4_9ASTR</name>
<evidence type="ECO:0000313" key="2">
    <source>
        <dbReference type="Proteomes" id="UP001056120"/>
    </source>
</evidence>
<accession>A0ACB9HDN4</accession>
<reference evidence="2" key="1">
    <citation type="journal article" date="2022" name="Mol. Ecol. Resour.">
        <title>The genomes of chicory, endive, great burdock and yacon provide insights into Asteraceae palaeo-polyploidization history and plant inulin production.</title>
        <authorList>
            <person name="Fan W."/>
            <person name="Wang S."/>
            <person name="Wang H."/>
            <person name="Wang A."/>
            <person name="Jiang F."/>
            <person name="Liu H."/>
            <person name="Zhao H."/>
            <person name="Xu D."/>
            <person name="Zhang Y."/>
        </authorList>
    </citation>
    <scope>NUCLEOTIDE SEQUENCE [LARGE SCALE GENOMIC DNA]</scope>
    <source>
        <strain evidence="2">cv. Yunnan</strain>
    </source>
</reference>
<dbReference type="EMBL" id="CM042029">
    <property type="protein sequence ID" value="KAI3793988.1"/>
    <property type="molecule type" value="Genomic_DNA"/>
</dbReference>
<keyword evidence="2" id="KW-1185">Reference proteome</keyword>
<organism evidence="1 2">
    <name type="scientific">Smallanthus sonchifolius</name>
    <dbReference type="NCBI Taxonomy" id="185202"/>
    <lineage>
        <taxon>Eukaryota</taxon>
        <taxon>Viridiplantae</taxon>
        <taxon>Streptophyta</taxon>
        <taxon>Embryophyta</taxon>
        <taxon>Tracheophyta</taxon>
        <taxon>Spermatophyta</taxon>
        <taxon>Magnoliopsida</taxon>
        <taxon>eudicotyledons</taxon>
        <taxon>Gunneridae</taxon>
        <taxon>Pentapetalae</taxon>
        <taxon>asterids</taxon>
        <taxon>campanulids</taxon>
        <taxon>Asterales</taxon>
        <taxon>Asteraceae</taxon>
        <taxon>Asteroideae</taxon>
        <taxon>Heliantheae alliance</taxon>
        <taxon>Millerieae</taxon>
        <taxon>Smallanthus</taxon>
    </lineage>
</organism>
<evidence type="ECO:0000313" key="1">
    <source>
        <dbReference type="EMBL" id="KAI3793988.1"/>
    </source>
</evidence>
<gene>
    <name evidence="1" type="ORF">L1987_36612</name>
</gene>
<protein>
    <submittedName>
        <fullName evidence="1">Uncharacterized protein</fullName>
    </submittedName>
</protein>
<reference evidence="1 2" key="2">
    <citation type="journal article" date="2022" name="Mol. Ecol. Resour.">
        <title>The genomes of chicory, endive, great burdock and yacon provide insights into Asteraceae paleo-polyploidization history and plant inulin production.</title>
        <authorList>
            <person name="Fan W."/>
            <person name="Wang S."/>
            <person name="Wang H."/>
            <person name="Wang A."/>
            <person name="Jiang F."/>
            <person name="Liu H."/>
            <person name="Zhao H."/>
            <person name="Xu D."/>
            <person name="Zhang Y."/>
        </authorList>
    </citation>
    <scope>NUCLEOTIDE SEQUENCE [LARGE SCALE GENOMIC DNA]</scope>
    <source>
        <strain evidence="2">cv. Yunnan</strain>
        <tissue evidence="1">Leaves</tissue>
    </source>
</reference>
<dbReference type="Proteomes" id="UP001056120">
    <property type="component" value="Linkage Group LG12"/>
</dbReference>
<sequence>MADNWVAIASVDKELEKDGVSINNIMQKLIGDGKEFSFWNLACKRLRVKLNTDTYYIVRESRGVHVPQPHDIRFKCVCSTRNLGFRKPSGFQLR</sequence>
<proteinExistence type="predicted"/>